<gene>
    <name evidence="1" type="ORF">AALO17_08360</name>
    <name evidence="2" type="ORF">BO223_08605</name>
</gene>
<dbReference type="EMBL" id="MPJZ01000072">
    <property type="protein sequence ID" value="OLU44315.1"/>
    <property type="molecule type" value="Genomic_DNA"/>
</dbReference>
<organism evidence="1 3">
    <name type="scientific">Faecalibaculum rodentium</name>
    <dbReference type="NCBI Taxonomy" id="1702221"/>
    <lineage>
        <taxon>Bacteria</taxon>
        <taxon>Bacillati</taxon>
        <taxon>Bacillota</taxon>
        <taxon>Erysipelotrichia</taxon>
        <taxon>Erysipelotrichales</taxon>
        <taxon>Erysipelotrichaceae</taxon>
        <taxon>Faecalibaculum</taxon>
    </lineage>
</organism>
<dbReference type="EMBL" id="CP011391">
    <property type="protein sequence ID" value="AMK53970.1"/>
    <property type="molecule type" value="Genomic_DNA"/>
</dbReference>
<proteinExistence type="predicted"/>
<dbReference type="Proteomes" id="UP000069771">
    <property type="component" value="Chromosome"/>
</dbReference>
<dbReference type="AlphaFoldDB" id="A0A140DTJ3"/>
<evidence type="ECO:0000313" key="4">
    <source>
        <dbReference type="Proteomes" id="UP000186758"/>
    </source>
</evidence>
<evidence type="ECO:0000313" key="3">
    <source>
        <dbReference type="Proteomes" id="UP000069771"/>
    </source>
</evidence>
<accession>A0A140DTJ3</accession>
<sequence>MKNCLIITSQGWFSEAQLFFSKGRRCLSYMTSWNESEKKFFTFEEARDIRSLLDRPARIEVC</sequence>
<dbReference type="GeneID" id="78477635"/>
<evidence type="ECO:0000313" key="2">
    <source>
        <dbReference type="EMBL" id="OLU44315.1"/>
    </source>
</evidence>
<dbReference type="KEGG" id="fro:AALO17_08360"/>
<evidence type="ECO:0000313" key="1">
    <source>
        <dbReference type="EMBL" id="AMK53970.1"/>
    </source>
</evidence>
<dbReference type="Proteomes" id="UP000186758">
    <property type="component" value="Unassembled WGS sequence"/>
</dbReference>
<name>A0A140DTJ3_9FIRM</name>
<keyword evidence="3" id="KW-1185">Reference proteome</keyword>
<protein>
    <submittedName>
        <fullName evidence="1">Uncharacterized protein</fullName>
    </submittedName>
</protein>
<reference evidence="2 4" key="2">
    <citation type="submission" date="2016-11" db="EMBL/GenBank/DDBJ databases">
        <title>Description of two novel members of the family Erysipelotrichaceae: Ileibacterium lipovorans gen. nov., sp. nov. and Dubosiella newyorkensis, gen. nov., sp. nov.</title>
        <authorList>
            <person name="Cox L.M."/>
            <person name="Sohn J."/>
            <person name="Tyrrell K.L."/>
            <person name="Citron D.M."/>
            <person name="Lawson P.A."/>
            <person name="Patel N.B."/>
            <person name="Iizumi T."/>
            <person name="Perez-Perez G.I."/>
            <person name="Goldstein E.J."/>
            <person name="Blaser M.J."/>
        </authorList>
    </citation>
    <scope>NUCLEOTIDE SEQUENCE [LARGE SCALE GENOMIC DNA]</scope>
    <source>
        <strain evidence="2 4">NYU-BL-K8</strain>
    </source>
</reference>
<dbReference type="RefSeq" id="WP_067555782.1">
    <property type="nucleotide sequence ID" value="NZ_CAJTBG010000089.1"/>
</dbReference>
<reference evidence="1 3" key="1">
    <citation type="journal article" date="2016" name="Gut Pathog.">
        <title>Whole genome sequencing of "Faecalibaculum rodentium" ALO17, isolated from C57BL/6J laboratory mouse feces.</title>
        <authorList>
            <person name="Lim S."/>
            <person name="Chang D.H."/>
            <person name="Ahn S."/>
            <person name="Kim B.C."/>
        </authorList>
    </citation>
    <scope>NUCLEOTIDE SEQUENCE [LARGE SCALE GENOMIC DNA]</scope>
    <source>
        <strain evidence="1 3">Alo17</strain>
    </source>
</reference>